<gene>
    <name evidence="2" type="ORF">FQN60_005391</name>
</gene>
<comment type="caution">
    <text evidence="2">The sequence shown here is derived from an EMBL/GenBank/DDBJ whole genome shotgun (WGS) entry which is preliminary data.</text>
</comment>
<sequence length="70" mass="7585">MVTPPSSLLSSSSLRTASCRWRGMIGSSCCRGQRFRPAPGSQRSGTPAQPPGRRGRRLPRAERSSLRSSL</sequence>
<dbReference type="AlphaFoldDB" id="A0A5J5C894"/>
<organism evidence="2 3">
    <name type="scientific">Etheostoma spectabile</name>
    <name type="common">orangethroat darter</name>
    <dbReference type="NCBI Taxonomy" id="54343"/>
    <lineage>
        <taxon>Eukaryota</taxon>
        <taxon>Metazoa</taxon>
        <taxon>Chordata</taxon>
        <taxon>Craniata</taxon>
        <taxon>Vertebrata</taxon>
        <taxon>Euteleostomi</taxon>
        <taxon>Actinopterygii</taxon>
        <taxon>Neopterygii</taxon>
        <taxon>Teleostei</taxon>
        <taxon>Neoteleostei</taxon>
        <taxon>Acanthomorphata</taxon>
        <taxon>Eupercaria</taxon>
        <taxon>Perciformes</taxon>
        <taxon>Percoidei</taxon>
        <taxon>Percidae</taxon>
        <taxon>Etheostomatinae</taxon>
        <taxon>Etheostoma</taxon>
    </lineage>
</organism>
<name>A0A5J5C894_9PERO</name>
<evidence type="ECO:0000256" key="1">
    <source>
        <dbReference type="SAM" id="MobiDB-lite"/>
    </source>
</evidence>
<evidence type="ECO:0000313" key="2">
    <source>
        <dbReference type="EMBL" id="KAA8577778.1"/>
    </source>
</evidence>
<keyword evidence="3" id="KW-1185">Reference proteome</keyword>
<feature type="compositionally biased region" description="Basic and acidic residues" evidence="1">
    <location>
        <begin position="59"/>
        <end position="70"/>
    </location>
</feature>
<proteinExistence type="predicted"/>
<accession>A0A5J5C894</accession>
<dbReference type="Proteomes" id="UP000327493">
    <property type="component" value="Unassembled WGS sequence"/>
</dbReference>
<evidence type="ECO:0000313" key="3">
    <source>
        <dbReference type="Proteomes" id="UP000327493"/>
    </source>
</evidence>
<feature type="region of interest" description="Disordered" evidence="1">
    <location>
        <begin position="30"/>
        <end position="70"/>
    </location>
</feature>
<protein>
    <submittedName>
        <fullName evidence="2">Uncharacterized protein</fullName>
    </submittedName>
</protein>
<reference evidence="2 3" key="1">
    <citation type="submission" date="2019-08" db="EMBL/GenBank/DDBJ databases">
        <title>A chromosome-level genome assembly, high-density linkage maps, and genome scans reveal the genomic architecture of hybrid incompatibilities underlying speciation via character displacement in darters (Percidae: Etheostominae).</title>
        <authorList>
            <person name="Moran R.L."/>
            <person name="Catchen J.M."/>
            <person name="Fuller R.C."/>
        </authorList>
    </citation>
    <scope>NUCLEOTIDE SEQUENCE [LARGE SCALE GENOMIC DNA]</scope>
    <source>
        <strain evidence="2">EspeVRDwgs_2016</strain>
        <tissue evidence="2">Muscle</tissue>
    </source>
</reference>
<dbReference type="EMBL" id="VOFY01001965">
    <property type="protein sequence ID" value="KAA8577778.1"/>
    <property type="molecule type" value="Genomic_DNA"/>
</dbReference>